<dbReference type="OrthoDB" id="9807125at2"/>
<dbReference type="PROSITE" id="PS51371">
    <property type="entry name" value="CBS"/>
    <property type="match status" value="2"/>
</dbReference>
<gene>
    <name evidence="4" type="ORF">FPZ22_04595</name>
</gene>
<evidence type="ECO:0000313" key="5">
    <source>
        <dbReference type="Proteomes" id="UP000316584"/>
    </source>
</evidence>
<dbReference type="AlphaFoldDB" id="A0A518N2X9"/>
<reference evidence="4 5" key="1">
    <citation type="submission" date="2019-07" db="EMBL/GenBank/DDBJ databases">
        <title>Full genome sequence of Luteimonas sp. Gr-4.</title>
        <authorList>
            <person name="Im W.-T."/>
        </authorList>
    </citation>
    <scope>NUCLEOTIDE SEQUENCE [LARGE SCALE GENOMIC DNA]</scope>
    <source>
        <strain evidence="4 5">Gr-4</strain>
    </source>
</reference>
<evidence type="ECO:0000313" key="4">
    <source>
        <dbReference type="EMBL" id="QDW66259.1"/>
    </source>
</evidence>
<dbReference type="InterPro" id="IPR051257">
    <property type="entry name" value="Diverse_CBS-Domain"/>
</dbReference>
<evidence type="ECO:0000259" key="3">
    <source>
        <dbReference type="PROSITE" id="PS51371"/>
    </source>
</evidence>
<dbReference type="Pfam" id="PF00571">
    <property type="entry name" value="CBS"/>
    <property type="match status" value="2"/>
</dbReference>
<accession>A0A518N2X9</accession>
<protein>
    <submittedName>
        <fullName evidence="4">CBS domain-containing protein</fullName>
    </submittedName>
</protein>
<dbReference type="InterPro" id="IPR046342">
    <property type="entry name" value="CBS_dom_sf"/>
</dbReference>
<dbReference type="Gene3D" id="3.10.580.10">
    <property type="entry name" value="CBS-domain"/>
    <property type="match status" value="1"/>
</dbReference>
<organism evidence="4 5">
    <name type="scientific">Luteimonas granuli</name>
    <dbReference type="NCBI Taxonomy" id="1176533"/>
    <lineage>
        <taxon>Bacteria</taxon>
        <taxon>Pseudomonadati</taxon>
        <taxon>Pseudomonadota</taxon>
        <taxon>Gammaproteobacteria</taxon>
        <taxon>Lysobacterales</taxon>
        <taxon>Lysobacteraceae</taxon>
        <taxon>Luteimonas</taxon>
    </lineage>
</organism>
<dbReference type="KEGG" id="lug:FPZ22_04595"/>
<keyword evidence="5" id="KW-1185">Reference proteome</keyword>
<dbReference type="EMBL" id="CP042218">
    <property type="protein sequence ID" value="QDW66259.1"/>
    <property type="molecule type" value="Genomic_DNA"/>
</dbReference>
<dbReference type="SMART" id="SM00116">
    <property type="entry name" value="CBS"/>
    <property type="match status" value="2"/>
</dbReference>
<dbReference type="SUPFAM" id="SSF54631">
    <property type="entry name" value="CBS-domain pair"/>
    <property type="match status" value="1"/>
</dbReference>
<dbReference type="PANTHER" id="PTHR43080">
    <property type="entry name" value="CBS DOMAIN-CONTAINING PROTEIN CBSX3, MITOCHONDRIAL"/>
    <property type="match status" value="1"/>
</dbReference>
<evidence type="ECO:0000256" key="1">
    <source>
        <dbReference type="ARBA" id="ARBA00023122"/>
    </source>
</evidence>
<dbReference type="InterPro" id="IPR044725">
    <property type="entry name" value="CBSX3_CBS_dom"/>
</dbReference>
<dbReference type="InterPro" id="IPR000644">
    <property type="entry name" value="CBS_dom"/>
</dbReference>
<dbReference type="CDD" id="cd04623">
    <property type="entry name" value="CBS_pair_bac_euk"/>
    <property type="match status" value="1"/>
</dbReference>
<feature type="domain" description="CBS" evidence="3">
    <location>
        <begin position="9"/>
        <end position="68"/>
    </location>
</feature>
<name>A0A518N2X9_9GAMM</name>
<proteinExistence type="predicted"/>
<dbReference type="Proteomes" id="UP000316584">
    <property type="component" value="Chromosome"/>
</dbReference>
<keyword evidence="1 2" id="KW-0129">CBS domain</keyword>
<dbReference type="PANTHER" id="PTHR43080:SF2">
    <property type="entry name" value="CBS DOMAIN-CONTAINING PROTEIN"/>
    <property type="match status" value="1"/>
</dbReference>
<feature type="domain" description="CBS" evidence="3">
    <location>
        <begin position="77"/>
        <end position="132"/>
    </location>
</feature>
<dbReference type="RefSeq" id="WP_144890834.1">
    <property type="nucleotide sequence ID" value="NZ_CP042218.1"/>
</dbReference>
<evidence type="ECO:0000256" key="2">
    <source>
        <dbReference type="PROSITE-ProRule" id="PRU00703"/>
    </source>
</evidence>
<sequence length="152" mass="16534">MRTVRQLLESKGSEVFSIGPDAAVIDAIRLMAEKGIGALVVLEPGGRLAGIVSERDYARKIVLEGRSSRDTPVRDIMTADAVTVGLDDDAPACMQLVTERRIRHLPVVVDGKLVGLVSIGDLVKAVIEEQQFELEHLQRYIKSEPAVGHRAP</sequence>